<name>A0A382VAW5_9ZZZZ</name>
<dbReference type="AlphaFoldDB" id="A0A382VAW5"/>
<feature type="region of interest" description="Disordered" evidence="1">
    <location>
        <begin position="1"/>
        <end position="25"/>
    </location>
</feature>
<feature type="non-terminal residue" evidence="2">
    <location>
        <position position="1"/>
    </location>
</feature>
<evidence type="ECO:0000256" key="1">
    <source>
        <dbReference type="SAM" id="MobiDB-lite"/>
    </source>
</evidence>
<dbReference type="EMBL" id="UINC01150167">
    <property type="protein sequence ID" value="SVD43078.1"/>
    <property type="molecule type" value="Genomic_DNA"/>
</dbReference>
<accession>A0A382VAW5</accession>
<organism evidence="2">
    <name type="scientific">marine metagenome</name>
    <dbReference type="NCBI Taxonomy" id="408172"/>
    <lineage>
        <taxon>unclassified sequences</taxon>
        <taxon>metagenomes</taxon>
        <taxon>ecological metagenomes</taxon>
    </lineage>
</organism>
<protein>
    <submittedName>
        <fullName evidence="2">Uncharacterized protein</fullName>
    </submittedName>
</protein>
<sequence length="25" mass="3036">RSGEGERQRTSVCRQEPERTYERLL</sequence>
<evidence type="ECO:0000313" key="2">
    <source>
        <dbReference type="EMBL" id="SVD43078.1"/>
    </source>
</evidence>
<feature type="non-terminal residue" evidence="2">
    <location>
        <position position="25"/>
    </location>
</feature>
<proteinExistence type="predicted"/>
<reference evidence="2" key="1">
    <citation type="submission" date="2018-05" db="EMBL/GenBank/DDBJ databases">
        <authorList>
            <person name="Lanie J.A."/>
            <person name="Ng W.-L."/>
            <person name="Kazmierczak K.M."/>
            <person name="Andrzejewski T.M."/>
            <person name="Davidsen T.M."/>
            <person name="Wayne K.J."/>
            <person name="Tettelin H."/>
            <person name="Glass J.I."/>
            <person name="Rusch D."/>
            <person name="Podicherti R."/>
            <person name="Tsui H.-C.T."/>
            <person name="Winkler M.E."/>
        </authorList>
    </citation>
    <scope>NUCLEOTIDE SEQUENCE</scope>
</reference>
<gene>
    <name evidence="2" type="ORF">METZ01_LOCUS395932</name>
</gene>